<feature type="transmembrane region" description="Helical" evidence="11">
    <location>
        <begin position="186"/>
        <end position="205"/>
    </location>
</feature>
<comment type="function">
    <text evidence="9">Sterol O-acyltransferase that catalyzes the formation of stery esters.</text>
</comment>
<evidence type="ECO:0000256" key="5">
    <source>
        <dbReference type="ARBA" id="ARBA00022824"/>
    </source>
</evidence>
<gene>
    <name evidence="12" type="ORF">M440DRAFT_1394771</name>
</gene>
<keyword evidence="8" id="KW-0012">Acyltransferase</keyword>
<sequence length="273" mass="31087">MTSTGALANGHSLLDHGYDHVLRPRHAQALRTASDLDQHLTPGDSGMGSATTSQKSSGRSTPVSDNAPPSTKSLSSARKQVRAEQRRRIFPTIEFASRVSHFDPQSDYRDFHGFFNLFWIGLAIMGITTMLRNMKDTGYPMRVQIWALFADKLTDWMEFSREWNVPVYSFLRRHVYSASRPHTGKAFATFITFLISAVGHEIVMACITKKIRGYGFVCQMLQLPIVMMQRTKWVRGRKTLNNVCFWCSMILGLSLMEHQNIQGHKSKKKRKKS</sequence>
<reference evidence="12 13" key="1">
    <citation type="submission" date="2016-07" db="EMBL/GenBank/DDBJ databases">
        <title>Multiple horizontal gene transfer events from other fungi enriched the ability of initially mycotrophic Trichoderma (Ascomycota) to feed on dead plant biomass.</title>
        <authorList>
            <consortium name="DOE Joint Genome Institute"/>
            <person name="Aerts A."/>
            <person name="Atanasova L."/>
            <person name="Chenthamara K."/>
            <person name="Zhang J."/>
            <person name="Grujic M."/>
            <person name="Henrissat B."/>
            <person name="Kuo A."/>
            <person name="Salamov A."/>
            <person name="Lipzen A."/>
            <person name="Labutti K."/>
            <person name="Barry K."/>
            <person name="Miao Y."/>
            <person name="Rahimi M.J."/>
            <person name="Shen Q."/>
            <person name="Grigoriev I.V."/>
            <person name="Kubicek C.P."/>
            <person name="Druzhinina I.S."/>
        </authorList>
    </citation>
    <scope>NUCLEOTIDE SEQUENCE [LARGE SCALE GENOMIC DNA]</scope>
    <source>
        <strain evidence="12 13">ATCC 18648</strain>
    </source>
</reference>
<dbReference type="PANTHER" id="PTHR10408:SF9">
    <property type="entry name" value="STEROL O-ACYLTRANSFERASE 2-RELATED"/>
    <property type="match status" value="1"/>
</dbReference>
<dbReference type="AlphaFoldDB" id="A0A2T4BT07"/>
<feature type="region of interest" description="Disordered" evidence="10">
    <location>
        <begin position="37"/>
        <end position="84"/>
    </location>
</feature>
<protein>
    <recommendedName>
        <fullName evidence="14">Wax synthase domain-containing protein</fullName>
    </recommendedName>
</protein>
<dbReference type="EMBL" id="KZ679141">
    <property type="protein sequence ID" value="PTB72441.1"/>
    <property type="molecule type" value="Genomic_DNA"/>
</dbReference>
<evidence type="ECO:0000256" key="11">
    <source>
        <dbReference type="SAM" id="Phobius"/>
    </source>
</evidence>
<dbReference type="GO" id="GO:0005789">
    <property type="term" value="C:endoplasmic reticulum membrane"/>
    <property type="evidence" value="ECO:0007669"/>
    <property type="project" value="UniProtKB-SubCell"/>
</dbReference>
<organism evidence="12 13">
    <name type="scientific">Trichoderma longibrachiatum ATCC 18648</name>
    <dbReference type="NCBI Taxonomy" id="983965"/>
    <lineage>
        <taxon>Eukaryota</taxon>
        <taxon>Fungi</taxon>
        <taxon>Dikarya</taxon>
        <taxon>Ascomycota</taxon>
        <taxon>Pezizomycotina</taxon>
        <taxon>Sordariomycetes</taxon>
        <taxon>Hypocreomycetidae</taxon>
        <taxon>Hypocreales</taxon>
        <taxon>Hypocreaceae</taxon>
        <taxon>Trichoderma</taxon>
    </lineage>
</organism>
<keyword evidence="4 11" id="KW-0812">Transmembrane</keyword>
<evidence type="ECO:0008006" key="14">
    <source>
        <dbReference type="Google" id="ProtNLM"/>
    </source>
</evidence>
<keyword evidence="3" id="KW-0808">Transferase</keyword>
<evidence type="ECO:0000256" key="4">
    <source>
        <dbReference type="ARBA" id="ARBA00022692"/>
    </source>
</evidence>
<feature type="compositionally biased region" description="Polar residues" evidence="10">
    <location>
        <begin position="48"/>
        <end position="78"/>
    </location>
</feature>
<proteinExistence type="inferred from homology"/>
<dbReference type="Proteomes" id="UP000240760">
    <property type="component" value="Unassembled WGS sequence"/>
</dbReference>
<dbReference type="Pfam" id="PF03062">
    <property type="entry name" value="MBOAT"/>
    <property type="match status" value="1"/>
</dbReference>
<name>A0A2T4BT07_TRILO</name>
<dbReference type="PANTHER" id="PTHR10408">
    <property type="entry name" value="STEROL O-ACYLTRANSFERASE"/>
    <property type="match status" value="1"/>
</dbReference>
<evidence type="ECO:0000313" key="12">
    <source>
        <dbReference type="EMBL" id="PTB72441.1"/>
    </source>
</evidence>
<keyword evidence="7 11" id="KW-0472">Membrane</keyword>
<dbReference type="GO" id="GO:0034737">
    <property type="term" value="F:ergosterol O-acyltransferase activity"/>
    <property type="evidence" value="ECO:0007669"/>
    <property type="project" value="TreeGrafter"/>
</dbReference>
<evidence type="ECO:0000256" key="10">
    <source>
        <dbReference type="SAM" id="MobiDB-lite"/>
    </source>
</evidence>
<evidence type="ECO:0000256" key="6">
    <source>
        <dbReference type="ARBA" id="ARBA00022989"/>
    </source>
</evidence>
<keyword evidence="5" id="KW-0256">Endoplasmic reticulum</keyword>
<evidence type="ECO:0000256" key="8">
    <source>
        <dbReference type="ARBA" id="ARBA00023315"/>
    </source>
</evidence>
<comment type="subcellular location">
    <subcellularLocation>
        <location evidence="1">Endoplasmic reticulum membrane</location>
        <topology evidence="1">Multi-pass membrane protein</topology>
    </subcellularLocation>
</comment>
<evidence type="ECO:0000256" key="3">
    <source>
        <dbReference type="ARBA" id="ARBA00022679"/>
    </source>
</evidence>
<evidence type="ECO:0000256" key="7">
    <source>
        <dbReference type="ARBA" id="ARBA00023136"/>
    </source>
</evidence>
<accession>A0A2T4BT07</accession>
<dbReference type="STRING" id="983965.A0A2T4BT07"/>
<evidence type="ECO:0000313" key="13">
    <source>
        <dbReference type="Proteomes" id="UP000240760"/>
    </source>
</evidence>
<evidence type="ECO:0000256" key="9">
    <source>
        <dbReference type="ARBA" id="ARBA00023568"/>
    </source>
</evidence>
<keyword evidence="6 11" id="KW-1133">Transmembrane helix</keyword>
<dbReference type="OrthoDB" id="10039049at2759"/>
<evidence type="ECO:0000256" key="2">
    <source>
        <dbReference type="ARBA" id="ARBA00009010"/>
    </source>
</evidence>
<dbReference type="InterPro" id="IPR004299">
    <property type="entry name" value="MBOAT_fam"/>
</dbReference>
<feature type="transmembrane region" description="Helical" evidence="11">
    <location>
        <begin position="111"/>
        <end position="131"/>
    </location>
</feature>
<evidence type="ECO:0000256" key="1">
    <source>
        <dbReference type="ARBA" id="ARBA00004477"/>
    </source>
</evidence>
<comment type="similarity">
    <text evidence="2">Belongs to the membrane-bound acyltransferase family. Sterol o-acyltransferase subfamily.</text>
</comment>
<dbReference type="GO" id="GO:0008204">
    <property type="term" value="P:ergosterol metabolic process"/>
    <property type="evidence" value="ECO:0007669"/>
    <property type="project" value="TreeGrafter"/>
</dbReference>
<dbReference type="InterPro" id="IPR014371">
    <property type="entry name" value="Oat_ACAT_DAG_ARE"/>
</dbReference>
<keyword evidence="13" id="KW-1185">Reference proteome</keyword>